<dbReference type="AlphaFoldDB" id="A0A024VT62"/>
<name>A0A024VT62_PLAFA</name>
<accession>A0A024VT62</accession>
<keyword evidence="4" id="KW-0687">Ribonucleoprotein</keyword>
<dbReference type="GO" id="GO:0009507">
    <property type="term" value="C:chloroplast"/>
    <property type="evidence" value="ECO:0007669"/>
    <property type="project" value="UniProtKB-SubCell"/>
</dbReference>
<organism evidence="5 6">
    <name type="scientific">Plasmodium falciparum FCH/4</name>
    <dbReference type="NCBI Taxonomy" id="1036724"/>
    <lineage>
        <taxon>Eukaryota</taxon>
        <taxon>Sar</taxon>
        <taxon>Alveolata</taxon>
        <taxon>Apicomplexa</taxon>
        <taxon>Aconoidasida</taxon>
        <taxon>Haemosporida</taxon>
        <taxon>Plasmodiidae</taxon>
        <taxon>Plasmodium</taxon>
        <taxon>Plasmodium (Laverania)</taxon>
    </lineage>
</organism>
<evidence type="ECO:0000256" key="4">
    <source>
        <dbReference type="ARBA" id="ARBA00023274"/>
    </source>
</evidence>
<proteinExistence type="inferred from homology"/>
<dbReference type="InterPro" id="IPR036967">
    <property type="entry name" value="Ribosomal_uS11_sf"/>
</dbReference>
<evidence type="ECO:0000313" key="6">
    <source>
        <dbReference type="Proteomes" id="UP000030656"/>
    </source>
</evidence>
<evidence type="ECO:0000256" key="1">
    <source>
        <dbReference type="ARBA" id="ARBA00004229"/>
    </source>
</evidence>
<dbReference type="GO" id="GO:1990904">
    <property type="term" value="C:ribonucleoprotein complex"/>
    <property type="evidence" value="ECO:0007669"/>
    <property type="project" value="UniProtKB-KW"/>
</dbReference>
<dbReference type="Pfam" id="PF00411">
    <property type="entry name" value="Ribosomal_S11"/>
    <property type="match status" value="1"/>
</dbReference>
<dbReference type="SUPFAM" id="SSF53137">
    <property type="entry name" value="Translational machinery components"/>
    <property type="match status" value="1"/>
</dbReference>
<dbReference type="PANTHER" id="PTHR11759">
    <property type="entry name" value="40S RIBOSOMAL PROTEIN S14/30S RIBOSOMAL PROTEIN S11"/>
    <property type="match status" value="1"/>
</dbReference>
<dbReference type="Proteomes" id="UP000030656">
    <property type="component" value="Unassembled WGS sequence"/>
</dbReference>
<dbReference type="GO" id="GO:0003735">
    <property type="term" value="F:structural constituent of ribosome"/>
    <property type="evidence" value="ECO:0007669"/>
    <property type="project" value="InterPro"/>
</dbReference>
<dbReference type="GO" id="GO:0005840">
    <property type="term" value="C:ribosome"/>
    <property type="evidence" value="ECO:0007669"/>
    <property type="project" value="UniProtKB-KW"/>
</dbReference>
<comment type="similarity">
    <text evidence="2">Belongs to the universal ribosomal protein uS11 family.</text>
</comment>
<reference evidence="5 6" key="1">
    <citation type="submission" date="2013-02" db="EMBL/GenBank/DDBJ databases">
        <title>The Genome Annotation of Plasmodium falciparum FCH/4.</title>
        <authorList>
            <consortium name="The Broad Institute Genome Sequencing Platform"/>
            <consortium name="The Broad Institute Genome Sequencing Center for Infectious Disease"/>
            <person name="Neafsey D."/>
            <person name="Hoffman S."/>
            <person name="Volkman S."/>
            <person name="Rosenthal P."/>
            <person name="Walker B."/>
            <person name="Young S.K."/>
            <person name="Zeng Q."/>
            <person name="Gargeya S."/>
            <person name="Fitzgerald M."/>
            <person name="Haas B."/>
            <person name="Abouelleil A."/>
            <person name="Allen A.W."/>
            <person name="Alvarado L."/>
            <person name="Arachchi H.M."/>
            <person name="Berlin A.M."/>
            <person name="Chapman S.B."/>
            <person name="Gainer-Dewar J."/>
            <person name="Goldberg J."/>
            <person name="Griggs A."/>
            <person name="Gujja S."/>
            <person name="Hansen M."/>
            <person name="Howarth C."/>
            <person name="Imamovic A."/>
            <person name="Ireland A."/>
            <person name="Larimer J."/>
            <person name="McCowan C."/>
            <person name="Murphy C."/>
            <person name="Pearson M."/>
            <person name="Poon T.W."/>
            <person name="Priest M."/>
            <person name="Roberts A."/>
            <person name="Saif S."/>
            <person name="Shea T."/>
            <person name="Sisk P."/>
            <person name="Sykes S."/>
            <person name="Wortman J."/>
            <person name="Nusbaum C."/>
            <person name="Birren B."/>
        </authorList>
    </citation>
    <scope>NUCLEOTIDE SEQUENCE [LARGE SCALE GENOMIC DNA]</scope>
    <source>
        <strain evidence="5 6">FCH/4</strain>
    </source>
</reference>
<gene>
    <name evidence="5" type="ORF">PFFCH_00688</name>
</gene>
<dbReference type="EMBL" id="KI927822">
    <property type="protein sequence ID" value="ETW31904.1"/>
    <property type="molecule type" value="Genomic_DNA"/>
</dbReference>
<sequence length="93" mass="10336">MNALMDNLKKKKIKLTQTSSGKNLFILLYYISGMKVKADRDESSPYAAMMAAQDVAARLKELGVTAIHIKLRASGGTKSKTPIIILYLFFIIK</sequence>
<evidence type="ECO:0000256" key="3">
    <source>
        <dbReference type="ARBA" id="ARBA00022980"/>
    </source>
</evidence>
<dbReference type="OrthoDB" id="1677536at2759"/>
<dbReference type="InterPro" id="IPR001971">
    <property type="entry name" value="Ribosomal_uS11"/>
</dbReference>
<evidence type="ECO:0000313" key="5">
    <source>
        <dbReference type="EMBL" id="ETW31904.1"/>
    </source>
</evidence>
<keyword evidence="3 5" id="KW-0689">Ribosomal protein</keyword>
<comment type="subcellular location">
    <subcellularLocation>
        <location evidence="1">Plastid</location>
        <location evidence="1">Chloroplast</location>
    </subcellularLocation>
</comment>
<protein>
    <submittedName>
        <fullName evidence="5">40S ribosomal protein S14</fullName>
    </submittedName>
</protein>
<evidence type="ECO:0000256" key="2">
    <source>
        <dbReference type="ARBA" id="ARBA00006194"/>
    </source>
</evidence>
<dbReference type="GO" id="GO:0006412">
    <property type="term" value="P:translation"/>
    <property type="evidence" value="ECO:0007669"/>
    <property type="project" value="InterPro"/>
</dbReference>
<dbReference type="Gene3D" id="3.30.420.80">
    <property type="entry name" value="Ribosomal protein S11"/>
    <property type="match status" value="1"/>
</dbReference>
<reference evidence="5 6" key="2">
    <citation type="submission" date="2013-02" db="EMBL/GenBank/DDBJ databases">
        <title>The Genome Sequence of Plasmodium falciparum FCH/4.</title>
        <authorList>
            <consortium name="The Broad Institute Genome Sequencing Platform"/>
            <consortium name="The Broad Institute Genome Sequencing Center for Infectious Disease"/>
            <person name="Neafsey D."/>
            <person name="Cheeseman I."/>
            <person name="Volkman S."/>
            <person name="Adams J."/>
            <person name="Walker B."/>
            <person name="Young S.K."/>
            <person name="Zeng Q."/>
            <person name="Gargeya S."/>
            <person name="Fitzgerald M."/>
            <person name="Haas B."/>
            <person name="Abouelleil A."/>
            <person name="Alvarado L."/>
            <person name="Arachchi H.M."/>
            <person name="Berlin A.M."/>
            <person name="Chapman S.B."/>
            <person name="Dewar J."/>
            <person name="Goldberg J."/>
            <person name="Griggs A."/>
            <person name="Gujja S."/>
            <person name="Hansen M."/>
            <person name="Howarth C."/>
            <person name="Imamovic A."/>
            <person name="Larimer J."/>
            <person name="McCowan C."/>
            <person name="Murphy C."/>
            <person name="Neiman D."/>
            <person name="Pearson M."/>
            <person name="Priest M."/>
            <person name="Roberts A."/>
            <person name="Saif S."/>
            <person name="Shea T."/>
            <person name="Sisk P."/>
            <person name="Sykes S."/>
            <person name="Wortman J."/>
            <person name="Nusbaum C."/>
            <person name="Birren B."/>
        </authorList>
    </citation>
    <scope>NUCLEOTIDE SEQUENCE [LARGE SCALE GENOMIC DNA]</scope>
    <source>
        <strain evidence="5 6">FCH/4</strain>
    </source>
</reference>